<gene>
    <name evidence="1" type="ORF">MKQ68_13585</name>
</gene>
<evidence type="ECO:0000313" key="2">
    <source>
        <dbReference type="Proteomes" id="UP001162741"/>
    </source>
</evidence>
<accession>A0ABY6IUT8</accession>
<organism evidence="1 2">
    <name type="scientific">Chitinophaga horti</name>
    <dbReference type="NCBI Taxonomy" id="2920382"/>
    <lineage>
        <taxon>Bacteria</taxon>
        <taxon>Pseudomonadati</taxon>
        <taxon>Bacteroidota</taxon>
        <taxon>Chitinophagia</taxon>
        <taxon>Chitinophagales</taxon>
        <taxon>Chitinophagaceae</taxon>
        <taxon>Chitinophaga</taxon>
    </lineage>
</organism>
<dbReference type="EMBL" id="CP107006">
    <property type="protein sequence ID" value="UYQ91125.1"/>
    <property type="molecule type" value="Genomic_DNA"/>
</dbReference>
<sequence>MSSIDDSKDVFIKRPDSLNDNSWVQLKDIRIGLIKTDLVTTDIGDFDVFSFYIEKEATNIFSAGNIYAAYMPEYDSTSGLATITLTTEPAESESRATLFVIDVNTGITHKADTNLYNATNAPIVQYNREACVLYLNGSELVCYRPGKDSKTVVTSFSFEDGFEDRFSFYKLEVVQLKPTMRVRLVFKEGDRYVYVMKEFNTSAT</sequence>
<evidence type="ECO:0000313" key="1">
    <source>
        <dbReference type="EMBL" id="UYQ91125.1"/>
    </source>
</evidence>
<name>A0ABY6IUT8_9BACT</name>
<dbReference type="RefSeq" id="WP_264279604.1">
    <property type="nucleotide sequence ID" value="NZ_CP107006.1"/>
</dbReference>
<keyword evidence="2" id="KW-1185">Reference proteome</keyword>
<reference evidence="1" key="1">
    <citation type="submission" date="2022-10" db="EMBL/GenBank/DDBJ databases">
        <title>Chitinophaga sp. nov., isolated from soil.</title>
        <authorList>
            <person name="Jeon C.O."/>
        </authorList>
    </citation>
    <scope>NUCLEOTIDE SEQUENCE</scope>
    <source>
        <strain evidence="1">R8</strain>
    </source>
</reference>
<proteinExistence type="predicted"/>
<protein>
    <submittedName>
        <fullName evidence="1">Uncharacterized protein</fullName>
    </submittedName>
</protein>
<dbReference type="Proteomes" id="UP001162741">
    <property type="component" value="Chromosome"/>
</dbReference>